<dbReference type="InterPro" id="IPR023562">
    <property type="entry name" value="ClpP/TepA"/>
</dbReference>
<feature type="non-terminal residue" evidence="3">
    <location>
        <position position="1"/>
    </location>
</feature>
<dbReference type="PANTHER" id="PTHR10381:SF11">
    <property type="entry name" value="ATP-DEPENDENT CLP PROTEASE PROTEOLYTIC SUBUNIT, MITOCHONDRIAL"/>
    <property type="match status" value="1"/>
</dbReference>
<comment type="similarity">
    <text evidence="1">Belongs to the peptidase S14 family.</text>
</comment>
<dbReference type="Pfam" id="PF00574">
    <property type="entry name" value="CLP_protease"/>
    <property type="match status" value="1"/>
</dbReference>
<dbReference type="GO" id="GO:0009368">
    <property type="term" value="C:endopeptidase Clp complex"/>
    <property type="evidence" value="ECO:0007669"/>
    <property type="project" value="TreeGrafter"/>
</dbReference>
<dbReference type="InterPro" id="IPR001907">
    <property type="entry name" value="ClpP"/>
</dbReference>
<keyword evidence="2" id="KW-0812">Transmembrane</keyword>
<dbReference type="InterPro" id="IPR029045">
    <property type="entry name" value="ClpP/crotonase-like_dom_sf"/>
</dbReference>
<sequence length="146" mass="16644">PKPLYLHIFSIGGLIFAGMMGADQVKNSKIPIYSIIEGMVASAATFITIVARKRFMTENSYMLIHQLSSVETGNFEQLTDQHVNNENLMKHSKKLYMAHTKLTSKQLDEIMKHDIFWDFTKAKKCGFVDEIYEQKQAYVTTECAGN</sequence>
<dbReference type="GO" id="GO:0051117">
    <property type="term" value="F:ATPase binding"/>
    <property type="evidence" value="ECO:0007669"/>
    <property type="project" value="TreeGrafter"/>
</dbReference>
<keyword evidence="2" id="KW-1133">Transmembrane helix</keyword>
<dbReference type="GO" id="GO:0006515">
    <property type="term" value="P:protein quality control for misfolded or incompletely synthesized proteins"/>
    <property type="evidence" value="ECO:0007669"/>
    <property type="project" value="TreeGrafter"/>
</dbReference>
<dbReference type="GO" id="GO:0004252">
    <property type="term" value="F:serine-type endopeptidase activity"/>
    <property type="evidence" value="ECO:0007669"/>
    <property type="project" value="InterPro"/>
</dbReference>
<name>A0A3G5AC20_9VIRU</name>
<dbReference type="GO" id="GO:0004176">
    <property type="term" value="F:ATP-dependent peptidase activity"/>
    <property type="evidence" value="ECO:0007669"/>
    <property type="project" value="InterPro"/>
</dbReference>
<gene>
    <name evidence="3" type="ORF">Hyperionvirus17_44</name>
</gene>
<evidence type="ECO:0000256" key="2">
    <source>
        <dbReference type="SAM" id="Phobius"/>
    </source>
</evidence>
<feature type="transmembrane region" description="Helical" evidence="2">
    <location>
        <begin position="32"/>
        <end position="51"/>
    </location>
</feature>
<keyword evidence="2" id="KW-0472">Membrane</keyword>
<organism evidence="3">
    <name type="scientific">Hyperionvirus sp</name>
    <dbReference type="NCBI Taxonomy" id="2487770"/>
    <lineage>
        <taxon>Viruses</taxon>
        <taxon>Varidnaviria</taxon>
        <taxon>Bamfordvirae</taxon>
        <taxon>Nucleocytoviricota</taxon>
        <taxon>Megaviricetes</taxon>
        <taxon>Imitervirales</taxon>
        <taxon>Mimiviridae</taxon>
        <taxon>Klosneuvirinae</taxon>
    </lineage>
</organism>
<accession>A0A3G5AC20</accession>
<reference evidence="3" key="1">
    <citation type="submission" date="2018-10" db="EMBL/GenBank/DDBJ databases">
        <title>Hidden diversity of soil giant viruses.</title>
        <authorList>
            <person name="Schulz F."/>
            <person name="Alteio L."/>
            <person name="Goudeau D."/>
            <person name="Ryan E.M."/>
            <person name="Malmstrom R.R."/>
            <person name="Blanchard J."/>
            <person name="Woyke T."/>
        </authorList>
    </citation>
    <scope>NUCLEOTIDE SEQUENCE</scope>
    <source>
        <strain evidence="3">HYV1</strain>
    </source>
</reference>
<dbReference type="SUPFAM" id="SSF52096">
    <property type="entry name" value="ClpP/crotonase"/>
    <property type="match status" value="1"/>
</dbReference>
<evidence type="ECO:0008006" key="4">
    <source>
        <dbReference type="Google" id="ProtNLM"/>
    </source>
</evidence>
<evidence type="ECO:0000256" key="1">
    <source>
        <dbReference type="ARBA" id="ARBA00007039"/>
    </source>
</evidence>
<evidence type="ECO:0000313" key="3">
    <source>
        <dbReference type="EMBL" id="AYV84124.1"/>
    </source>
</evidence>
<dbReference type="EMBL" id="MK072399">
    <property type="protein sequence ID" value="AYV84124.1"/>
    <property type="molecule type" value="Genomic_DNA"/>
</dbReference>
<proteinExistence type="inferred from homology"/>
<dbReference type="PANTHER" id="PTHR10381">
    <property type="entry name" value="ATP-DEPENDENT CLP PROTEASE PROTEOLYTIC SUBUNIT"/>
    <property type="match status" value="1"/>
</dbReference>
<dbReference type="Gene3D" id="3.90.226.10">
    <property type="entry name" value="2-enoyl-CoA Hydratase, Chain A, domain 1"/>
    <property type="match status" value="1"/>
</dbReference>
<dbReference type="PRINTS" id="PR00127">
    <property type="entry name" value="CLPPROTEASEP"/>
</dbReference>
<protein>
    <recommendedName>
        <fullName evidence="4">ATP-dependent Clp protease proteolytic subunit</fullName>
    </recommendedName>
</protein>